<reference evidence="3 4" key="1">
    <citation type="submission" date="2023-03" db="EMBL/GenBank/DDBJ databases">
        <title>Bacillus Genome Sequencing.</title>
        <authorList>
            <person name="Dunlap C."/>
        </authorList>
    </citation>
    <scope>NUCLEOTIDE SEQUENCE [LARGE SCALE GENOMIC DNA]</scope>
    <source>
        <strain evidence="3 4">NRS-1717</strain>
    </source>
</reference>
<dbReference type="SUPFAM" id="SSF51430">
    <property type="entry name" value="NAD(P)-linked oxidoreductase"/>
    <property type="match status" value="1"/>
</dbReference>
<name>A0ABU6NZT2_9BACI</name>
<keyword evidence="1" id="KW-0560">Oxidoreductase</keyword>
<dbReference type="PANTHER" id="PTHR43364:SF4">
    <property type="entry name" value="NAD(P)-LINKED OXIDOREDUCTASE SUPERFAMILY PROTEIN"/>
    <property type="match status" value="1"/>
</dbReference>
<dbReference type="InterPro" id="IPR020471">
    <property type="entry name" value="AKR"/>
</dbReference>
<comment type="caution">
    <text evidence="3">The sequence shown here is derived from an EMBL/GenBank/DDBJ whole genome shotgun (WGS) entry which is preliminary data.</text>
</comment>
<organism evidence="3 4">
    <name type="scientific">Metabacillus fastidiosus</name>
    <dbReference type="NCBI Taxonomy" id="1458"/>
    <lineage>
        <taxon>Bacteria</taxon>
        <taxon>Bacillati</taxon>
        <taxon>Bacillota</taxon>
        <taxon>Bacilli</taxon>
        <taxon>Bacillales</taxon>
        <taxon>Bacillaceae</taxon>
        <taxon>Metabacillus</taxon>
    </lineage>
</organism>
<sequence length="332" mass="37698">MKYKTLGKSGVLVSELCLGAMTFGKEVNEQDSIRMIHQFLHNGGNFIDTADVYVGGESERIVGKAIKDRREEVVLASKVRMRVGAYPNDFGYSRRRVLAGIDESLERLGTDYLDLYQLHVWDNLTPIEEVIRTLDDLVTSGKVRYIGCSNFLAWQLMKALAYSDFHQYARFISVQPQYSLINREMDREVLSLCEEENVGVIPWAPLGGGFLTGKYKRNEKPASGRLSNGIGESSWENRATEQNFKVLEAVEEIALKINKTPAQVALNWLLGKKEITSPIFGASSIEQFEENIGSTGWTLTKEEWTKLDEVSKLPDEYPLRFIEKFQRHIGEQ</sequence>
<dbReference type="InterPro" id="IPR023210">
    <property type="entry name" value="NADP_OxRdtase_dom"/>
</dbReference>
<gene>
    <name evidence="3" type="ORF">P9271_08665</name>
</gene>
<protein>
    <submittedName>
        <fullName evidence="3">Aldo/keto reductase</fullName>
    </submittedName>
</protein>
<dbReference type="PRINTS" id="PR00069">
    <property type="entry name" value="ALDKETRDTASE"/>
</dbReference>
<dbReference type="PANTHER" id="PTHR43364">
    <property type="entry name" value="NADH-SPECIFIC METHYLGLYOXAL REDUCTASE-RELATED"/>
    <property type="match status" value="1"/>
</dbReference>
<dbReference type="EMBL" id="JARTFS010000006">
    <property type="protein sequence ID" value="MED4401381.1"/>
    <property type="molecule type" value="Genomic_DNA"/>
</dbReference>
<feature type="domain" description="NADP-dependent oxidoreductase" evidence="2">
    <location>
        <begin position="15"/>
        <end position="311"/>
    </location>
</feature>
<dbReference type="Proteomes" id="UP001342826">
    <property type="component" value="Unassembled WGS sequence"/>
</dbReference>
<dbReference type="Gene3D" id="3.20.20.100">
    <property type="entry name" value="NADP-dependent oxidoreductase domain"/>
    <property type="match status" value="1"/>
</dbReference>
<dbReference type="InterPro" id="IPR050523">
    <property type="entry name" value="AKR_Detox_Biosynth"/>
</dbReference>
<dbReference type="RefSeq" id="WP_328015110.1">
    <property type="nucleotide sequence ID" value="NZ_JARTFS010000006.1"/>
</dbReference>
<evidence type="ECO:0000313" key="4">
    <source>
        <dbReference type="Proteomes" id="UP001342826"/>
    </source>
</evidence>
<dbReference type="InterPro" id="IPR036812">
    <property type="entry name" value="NAD(P)_OxRdtase_dom_sf"/>
</dbReference>
<dbReference type="CDD" id="cd19091">
    <property type="entry name" value="AKR_PsAKR"/>
    <property type="match status" value="1"/>
</dbReference>
<dbReference type="Pfam" id="PF00248">
    <property type="entry name" value="Aldo_ket_red"/>
    <property type="match status" value="1"/>
</dbReference>
<keyword evidence="4" id="KW-1185">Reference proteome</keyword>
<evidence type="ECO:0000256" key="1">
    <source>
        <dbReference type="ARBA" id="ARBA00023002"/>
    </source>
</evidence>
<accession>A0ABU6NZT2</accession>
<proteinExistence type="predicted"/>
<evidence type="ECO:0000313" key="3">
    <source>
        <dbReference type="EMBL" id="MED4401381.1"/>
    </source>
</evidence>
<evidence type="ECO:0000259" key="2">
    <source>
        <dbReference type="Pfam" id="PF00248"/>
    </source>
</evidence>